<name>A0ABW3PY77_9BACT</name>
<keyword evidence="1" id="KW-0732">Signal</keyword>
<organism evidence="2 3">
    <name type="scientific">Larkinella insperata</name>
    <dbReference type="NCBI Taxonomy" id="332158"/>
    <lineage>
        <taxon>Bacteria</taxon>
        <taxon>Pseudomonadati</taxon>
        <taxon>Bacteroidota</taxon>
        <taxon>Cytophagia</taxon>
        <taxon>Cytophagales</taxon>
        <taxon>Spirosomataceae</taxon>
        <taxon>Larkinella</taxon>
    </lineage>
</organism>
<comment type="caution">
    <text evidence="2">The sequence shown here is derived from an EMBL/GenBank/DDBJ whole genome shotgun (WGS) entry which is preliminary data.</text>
</comment>
<dbReference type="EMBL" id="JBHTLP010000002">
    <property type="protein sequence ID" value="MFD1140123.1"/>
    <property type="molecule type" value="Genomic_DNA"/>
</dbReference>
<proteinExistence type="predicted"/>
<accession>A0ABW3PY77</accession>
<reference evidence="3" key="1">
    <citation type="journal article" date="2019" name="Int. J. Syst. Evol. Microbiol.">
        <title>The Global Catalogue of Microorganisms (GCM) 10K type strain sequencing project: providing services to taxonomists for standard genome sequencing and annotation.</title>
        <authorList>
            <consortium name="The Broad Institute Genomics Platform"/>
            <consortium name="The Broad Institute Genome Sequencing Center for Infectious Disease"/>
            <person name="Wu L."/>
            <person name="Ma J."/>
        </authorList>
    </citation>
    <scope>NUCLEOTIDE SEQUENCE [LARGE SCALE GENOMIC DNA]</scope>
    <source>
        <strain evidence="3">CCUG 55608</strain>
    </source>
</reference>
<dbReference type="Proteomes" id="UP001597116">
    <property type="component" value="Unassembled WGS sequence"/>
</dbReference>
<protein>
    <recommendedName>
        <fullName evidence="4">DUF4198 domain-containing protein</fullName>
    </recommendedName>
</protein>
<sequence length="141" mass="15461">MNAKAHSQKTIPKDAFNSMKNKLTLLALALLLSVGNALAHALWIQTASVGKVGQKQTVRISYAEPGDKPEKIADWYSDVRAFELWLIGPDQQKTKLTTVPGDDFFTAEFTPEKEGVYTVATGHSAKDLGAQRSTSSTPLRW</sequence>
<feature type="chain" id="PRO_5045261142" description="DUF4198 domain-containing protein" evidence="1">
    <location>
        <begin position="40"/>
        <end position="141"/>
    </location>
</feature>
<evidence type="ECO:0000313" key="3">
    <source>
        <dbReference type="Proteomes" id="UP001597116"/>
    </source>
</evidence>
<gene>
    <name evidence="2" type="ORF">ACFQ4C_03350</name>
</gene>
<dbReference type="RefSeq" id="WP_379883889.1">
    <property type="nucleotide sequence ID" value="NZ_JBHTLP010000002.1"/>
</dbReference>
<keyword evidence="3" id="KW-1185">Reference proteome</keyword>
<evidence type="ECO:0000256" key="1">
    <source>
        <dbReference type="SAM" id="SignalP"/>
    </source>
</evidence>
<feature type="signal peptide" evidence="1">
    <location>
        <begin position="1"/>
        <end position="39"/>
    </location>
</feature>
<evidence type="ECO:0008006" key="4">
    <source>
        <dbReference type="Google" id="ProtNLM"/>
    </source>
</evidence>
<evidence type="ECO:0000313" key="2">
    <source>
        <dbReference type="EMBL" id="MFD1140123.1"/>
    </source>
</evidence>